<dbReference type="InterPro" id="IPR025355">
    <property type="entry name" value="DUF4259"/>
</dbReference>
<comment type="caution">
    <text evidence="1">The sequence shown here is derived from an EMBL/GenBank/DDBJ whole genome shotgun (WGS) entry which is preliminary data.</text>
</comment>
<protein>
    <submittedName>
        <fullName evidence="1">DUF4259 domain-containing protein</fullName>
    </submittedName>
</protein>
<keyword evidence="2" id="KW-1185">Reference proteome</keyword>
<evidence type="ECO:0000313" key="2">
    <source>
        <dbReference type="Proteomes" id="UP001652264"/>
    </source>
</evidence>
<dbReference type="RefSeq" id="WP_058741454.1">
    <property type="nucleotide sequence ID" value="NZ_BMNV01000005.1"/>
</dbReference>
<gene>
    <name evidence="1" type="ORF">NYQ28_05980</name>
</gene>
<evidence type="ECO:0000313" key="1">
    <source>
        <dbReference type="EMBL" id="MCS6522113.1"/>
    </source>
</evidence>
<dbReference type="Proteomes" id="UP001652264">
    <property type="component" value="Unassembled WGS sequence"/>
</dbReference>
<reference evidence="1 2" key="1">
    <citation type="submission" date="2022-08" db="EMBL/GenBank/DDBJ databases">
        <title>Taxonomy of Curtobacterium flaccumfaciens.</title>
        <authorList>
            <person name="Osdaghi E."/>
            <person name="Taghavi S.M."/>
            <person name="Hamidizade M."/>
            <person name="Abachi H."/>
            <person name="Fazliarab A."/>
            <person name="Baeyen S."/>
            <person name="Portier P."/>
            <person name="Van Vaerenbergh J."/>
            <person name="Jacques M.-A."/>
        </authorList>
    </citation>
    <scope>NUCLEOTIDE SEQUENCE [LARGE SCALE GENOMIC DNA]</scope>
    <source>
        <strain evidence="1 2">LMG8786T</strain>
    </source>
</reference>
<accession>A0ABT2HG25</accession>
<dbReference type="Pfam" id="PF14078">
    <property type="entry name" value="DUF4259"/>
    <property type="match status" value="1"/>
</dbReference>
<sequence length="134" mass="14481">MGTWSAEPVGNDDAADFVAELDGQQRWTVVKRALARAERAGEGLDSDDAAVAVAAAEVVAHGLGRPSQTDAYTEDIQDFVGRARRPSRRLADRALRAVAIAAHPDGELAELWAETGTTEWRDSIDRLVANLTKR</sequence>
<proteinExistence type="predicted"/>
<name>A0ABT2HG25_9MICO</name>
<organism evidence="1 2">
    <name type="scientific">Curtobacterium citreum</name>
    <dbReference type="NCBI Taxonomy" id="2036"/>
    <lineage>
        <taxon>Bacteria</taxon>
        <taxon>Bacillati</taxon>
        <taxon>Actinomycetota</taxon>
        <taxon>Actinomycetes</taxon>
        <taxon>Micrococcales</taxon>
        <taxon>Microbacteriaceae</taxon>
        <taxon>Curtobacterium</taxon>
    </lineage>
</organism>
<dbReference type="EMBL" id="JANVAD010000002">
    <property type="protein sequence ID" value="MCS6522113.1"/>
    <property type="molecule type" value="Genomic_DNA"/>
</dbReference>
<dbReference type="GeneID" id="95323582"/>